<dbReference type="KEGG" id="tte:TTE2436"/>
<dbReference type="AlphaFoldDB" id="Q8R7H3"/>
<dbReference type="HOGENOM" id="CLU_3041400_0_0_9"/>
<organism evidence="1 2">
    <name type="scientific">Caldanaerobacter subterraneus subsp. tengcongensis (strain DSM 15242 / JCM 11007 / NBRC 100824 / MB4)</name>
    <name type="common">Thermoanaerobacter tengcongensis</name>
    <dbReference type="NCBI Taxonomy" id="273068"/>
    <lineage>
        <taxon>Bacteria</taxon>
        <taxon>Bacillati</taxon>
        <taxon>Bacillota</taxon>
        <taxon>Clostridia</taxon>
        <taxon>Thermoanaerobacterales</taxon>
        <taxon>Thermoanaerobacteraceae</taxon>
        <taxon>Caldanaerobacter</taxon>
    </lineage>
</organism>
<protein>
    <submittedName>
        <fullName evidence="1">Uncharacterized protein</fullName>
    </submittedName>
</protein>
<evidence type="ECO:0000313" key="2">
    <source>
        <dbReference type="Proteomes" id="UP000000555"/>
    </source>
</evidence>
<sequence>MQVNEISPTGMGTVKEEKSFIVHPDEIKRLKRGDAFVVKKFPDFFVEKVCVRKI</sequence>
<dbReference type="Proteomes" id="UP000000555">
    <property type="component" value="Chromosome"/>
</dbReference>
<keyword evidence="2" id="KW-1185">Reference proteome</keyword>
<proteinExistence type="predicted"/>
<dbReference type="EMBL" id="AE008691">
    <property type="protein sequence ID" value="AAM25571.1"/>
    <property type="molecule type" value="Genomic_DNA"/>
</dbReference>
<gene>
    <name evidence="1" type="ordered locus">TTE2436</name>
</gene>
<accession>Q8R7H3</accession>
<dbReference type="STRING" id="273068.TTE2436"/>
<name>Q8R7H3_CALS4</name>
<reference evidence="1 2" key="1">
    <citation type="journal article" date="2002" name="Genome Res.">
        <title>A complete sequence of the T. tengcongensis genome.</title>
        <authorList>
            <person name="Bao Q."/>
            <person name="Tian Y."/>
            <person name="Li W."/>
            <person name="Xu Z."/>
            <person name="Xuan Z."/>
            <person name="Hu S."/>
            <person name="Dong W."/>
            <person name="Yang J."/>
            <person name="Chen Y."/>
            <person name="Xue Y."/>
            <person name="Xu Y."/>
            <person name="Lai X."/>
            <person name="Huang L."/>
            <person name="Dong X."/>
            <person name="Ma Y."/>
            <person name="Ling L."/>
            <person name="Tan H."/>
            <person name="Chen R."/>
            <person name="Wang J."/>
            <person name="Yu J."/>
            <person name="Yang H."/>
        </authorList>
    </citation>
    <scope>NUCLEOTIDE SEQUENCE [LARGE SCALE GENOMIC DNA]</scope>
    <source>
        <strain evidence="2">DSM 15242 / JCM 11007 / NBRC 100824 / MB4</strain>
    </source>
</reference>
<evidence type="ECO:0000313" key="1">
    <source>
        <dbReference type="EMBL" id="AAM25571.1"/>
    </source>
</evidence>